<evidence type="ECO:0000313" key="2">
    <source>
        <dbReference type="Proteomes" id="UP000636505"/>
    </source>
</evidence>
<keyword evidence="2" id="KW-1185">Reference proteome</keyword>
<gene>
    <name evidence="1" type="ORF">IQ241_23815</name>
</gene>
<reference evidence="1" key="1">
    <citation type="submission" date="2020-10" db="EMBL/GenBank/DDBJ databases">
        <authorList>
            <person name="Castelo-Branco R."/>
            <person name="Eusebio N."/>
            <person name="Adriana R."/>
            <person name="Vieira A."/>
            <person name="Brugerolle De Fraissinette N."/>
            <person name="Rezende De Castro R."/>
            <person name="Schneider M.P."/>
            <person name="Vasconcelos V."/>
            <person name="Leao P.N."/>
        </authorList>
    </citation>
    <scope>NUCLEOTIDE SEQUENCE</scope>
    <source>
        <strain evidence="1">LEGE 07310</strain>
    </source>
</reference>
<name>A0A8J7B0X1_9CYAN</name>
<dbReference type="EMBL" id="JADEXG010000097">
    <property type="protein sequence ID" value="MBE9080277.1"/>
    <property type="molecule type" value="Genomic_DNA"/>
</dbReference>
<dbReference type="Proteomes" id="UP000636505">
    <property type="component" value="Unassembled WGS sequence"/>
</dbReference>
<comment type="caution">
    <text evidence="1">The sequence shown here is derived from an EMBL/GenBank/DDBJ whole genome shotgun (WGS) entry which is preliminary data.</text>
</comment>
<accession>A0A8J7B0X1</accession>
<protein>
    <submittedName>
        <fullName evidence="1">Uncharacterized protein</fullName>
    </submittedName>
</protein>
<dbReference type="AlphaFoldDB" id="A0A8J7B0X1"/>
<dbReference type="RefSeq" id="WP_193912064.1">
    <property type="nucleotide sequence ID" value="NZ_JADEXG010000097.1"/>
</dbReference>
<proteinExistence type="predicted"/>
<organism evidence="1 2">
    <name type="scientific">Vasconcelosia minhoensis LEGE 07310</name>
    <dbReference type="NCBI Taxonomy" id="915328"/>
    <lineage>
        <taxon>Bacteria</taxon>
        <taxon>Bacillati</taxon>
        <taxon>Cyanobacteriota</taxon>
        <taxon>Cyanophyceae</taxon>
        <taxon>Nodosilineales</taxon>
        <taxon>Cymatolegaceae</taxon>
        <taxon>Vasconcelosia</taxon>
        <taxon>Vasconcelosia minhoensis</taxon>
    </lineage>
</organism>
<sequence length="153" mass="16900">MKTAHPDIIVVGPDGEYLIVVEVKLGDSDSRQNVIDLKQLMASTGCSVGLSISGERVLLLRDSLEKSYGESIDVVGEARLPESLLPPADERWRGVKGLEFESRVQKWLEKLKLTANLESFPGDLRELFGEPIMSLLRLGEIRAAGPRWSRVAS</sequence>
<evidence type="ECO:0000313" key="1">
    <source>
        <dbReference type="EMBL" id="MBE9080277.1"/>
    </source>
</evidence>